<sequence>MSSGSSIAHATTNAEENDQCSSSFSSSCLNIRKQKIKILRYNTACANRFTFDGDLGDVKTFTYLCSIIDEHDGSDADVEVRIGKARAAYRQVKNIRNSKNVYQSTSNSKFSIQMSKQFYCIG</sequence>
<protein>
    <submittedName>
        <fullName evidence="1 3">Uncharacterized protein</fullName>
    </submittedName>
</protein>
<gene>
    <name evidence="1" type="ORF">SCUD_LOCUS19987</name>
</gene>
<dbReference type="AlphaFoldDB" id="A0A183KY40"/>
<reference evidence="3" key="1">
    <citation type="submission" date="2016-06" db="UniProtKB">
        <authorList>
            <consortium name="WormBaseParasite"/>
        </authorList>
    </citation>
    <scope>IDENTIFICATION</scope>
</reference>
<proteinExistence type="predicted"/>
<accession>A0A183KY40</accession>
<reference evidence="1 2" key="2">
    <citation type="submission" date="2018-11" db="EMBL/GenBank/DDBJ databases">
        <authorList>
            <consortium name="Pathogen Informatics"/>
        </authorList>
    </citation>
    <scope>NUCLEOTIDE SEQUENCE [LARGE SCALE GENOMIC DNA]</scope>
    <source>
        <strain evidence="1">Dakar</strain>
        <strain evidence="2">Dakar, Senegal</strain>
    </source>
</reference>
<keyword evidence="2" id="KW-1185">Reference proteome</keyword>
<evidence type="ECO:0000313" key="3">
    <source>
        <dbReference type="WBParaSite" id="SCUD_0001999001-mRNA-1"/>
    </source>
</evidence>
<dbReference type="Proteomes" id="UP000279833">
    <property type="component" value="Unassembled WGS sequence"/>
</dbReference>
<organism evidence="3">
    <name type="scientific">Schistosoma curassoni</name>
    <dbReference type="NCBI Taxonomy" id="6186"/>
    <lineage>
        <taxon>Eukaryota</taxon>
        <taxon>Metazoa</taxon>
        <taxon>Spiralia</taxon>
        <taxon>Lophotrochozoa</taxon>
        <taxon>Platyhelminthes</taxon>
        <taxon>Trematoda</taxon>
        <taxon>Digenea</taxon>
        <taxon>Strigeidida</taxon>
        <taxon>Schistosomatoidea</taxon>
        <taxon>Schistosomatidae</taxon>
        <taxon>Schistosoma</taxon>
    </lineage>
</organism>
<name>A0A183KY40_9TREM</name>
<evidence type="ECO:0000313" key="1">
    <source>
        <dbReference type="EMBL" id="VDP70827.1"/>
    </source>
</evidence>
<dbReference type="EMBL" id="UZAK01043453">
    <property type="protein sequence ID" value="VDP70827.1"/>
    <property type="molecule type" value="Genomic_DNA"/>
</dbReference>
<dbReference type="WBParaSite" id="SCUD_0001999001-mRNA-1">
    <property type="protein sequence ID" value="SCUD_0001999001-mRNA-1"/>
    <property type="gene ID" value="SCUD_0001999001"/>
</dbReference>
<evidence type="ECO:0000313" key="2">
    <source>
        <dbReference type="Proteomes" id="UP000279833"/>
    </source>
</evidence>